<dbReference type="GO" id="GO:0007166">
    <property type="term" value="P:cell surface receptor signaling pathway"/>
    <property type="evidence" value="ECO:0007669"/>
    <property type="project" value="InterPro"/>
</dbReference>
<evidence type="ECO:0000259" key="11">
    <source>
        <dbReference type="PROSITE" id="PS51157"/>
    </source>
</evidence>
<protein>
    <recommendedName>
        <fullName evidence="10">E3 ubiquitin-protein ligase</fullName>
        <ecNumber evidence="10">2.3.2.27</ecNumber>
    </recommendedName>
</protein>
<name>A0A2N1MCE5_9GLOM</name>
<sequence length="290" mass="32778">MALEALNVINRFGTYAPIISQVFQFMREVISIAEHAGKNDKRCNKLESRLNAVYETLETRARHISDDYPFGKKNTKNLLHTLENICKFLQKFEKRNTIRNIIKYIIADSIASEIDELNNALNSALIDIIAYMGADKPKNDDNKQVYPLPLPAPINDQSSKTCATSNDSILCRRCYEGTNHSGHDVLIVNALGGWCDCGDSSYWKLNLNCKHHSSSKTSRCGTKITLQEIYYHCRTCSARGNSVICVRCYAGTNHVGHDIFAIVNYDASAWCDCGDSEYWRVSLNCRYHSV</sequence>
<evidence type="ECO:0000256" key="1">
    <source>
        <dbReference type="ARBA" id="ARBA00000900"/>
    </source>
</evidence>
<comment type="similarity">
    <text evidence="8 10">Belongs to the E3 ubiquitin-protein ligase UBR1-like family.</text>
</comment>
<dbReference type="InterPro" id="IPR003126">
    <property type="entry name" value="Znf_UBR"/>
</dbReference>
<comment type="pathway">
    <text evidence="2 10">Protein modification; protein ubiquitination.</text>
</comment>
<evidence type="ECO:0000256" key="2">
    <source>
        <dbReference type="ARBA" id="ARBA00004906"/>
    </source>
</evidence>
<dbReference type="GO" id="GO:0008270">
    <property type="term" value="F:zinc ion binding"/>
    <property type="evidence" value="ECO:0007669"/>
    <property type="project" value="UniProtKB-UniRule"/>
</dbReference>
<keyword evidence="4 10" id="KW-0479">Metal-binding</keyword>
<dbReference type="GO" id="GO:0016567">
    <property type="term" value="P:protein ubiquitination"/>
    <property type="evidence" value="ECO:0007669"/>
    <property type="project" value="UniProtKB-UniRule"/>
</dbReference>
<dbReference type="Proteomes" id="UP000233469">
    <property type="component" value="Unassembled WGS sequence"/>
</dbReference>
<keyword evidence="5 10" id="KW-0863">Zinc-finger</keyword>
<evidence type="ECO:0000256" key="6">
    <source>
        <dbReference type="ARBA" id="ARBA00022786"/>
    </source>
</evidence>
<dbReference type="UniPathway" id="UPA00143"/>
<dbReference type="VEuPathDB" id="FungiDB:FUN_001108"/>
<dbReference type="InterPro" id="IPR039164">
    <property type="entry name" value="UBR1-like"/>
</dbReference>
<dbReference type="Gene3D" id="2.10.110.30">
    <property type="match status" value="2"/>
</dbReference>
<evidence type="ECO:0000256" key="5">
    <source>
        <dbReference type="ARBA" id="ARBA00022771"/>
    </source>
</evidence>
<organism evidence="12 13">
    <name type="scientific">Rhizophagus irregularis</name>
    <dbReference type="NCBI Taxonomy" id="588596"/>
    <lineage>
        <taxon>Eukaryota</taxon>
        <taxon>Fungi</taxon>
        <taxon>Fungi incertae sedis</taxon>
        <taxon>Mucoromycota</taxon>
        <taxon>Glomeromycotina</taxon>
        <taxon>Glomeromycetes</taxon>
        <taxon>Glomerales</taxon>
        <taxon>Glomeraceae</taxon>
        <taxon>Rhizophagus</taxon>
    </lineage>
</organism>
<feature type="domain" description="UBR-type" evidence="11">
    <location>
        <begin position="218"/>
        <end position="290"/>
    </location>
</feature>
<evidence type="ECO:0000256" key="8">
    <source>
        <dbReference type="ARBA" id="ARBA00046341"/>
    </source>
</evidence>
<dbReference type="FunFam" id="2.10.110.30:FF:000002">
    <property type="entry name" value="Putative e3 ubiquitin-protein ligase ubr3"/>
    <property type="match status" value="2"/>
</dbReference>
<dbReference type="Pfam" id="PF02207">
    <property type="entry name" value="zf-UBR"/>
    <property type="match status" value="2"/>
</dbReference>
<dbReference type="GO" id="GO:0005737">
    <property type="term" value="C:cytoplasm"/>
    <property type="evidence" value="ECO:0007669"/>
    <property type="project" value="TreeGrafter"/>
</dbReference>
<keyword evidence="6 10" id="KW-0833">Ubl conjugation pathway</keyword>
<proteinExistence type="inferred from homology"/>
<dbReference type="InterPro" id="IPR059179">
    <property type="entry name" value="MLKL-like_MCAfunc"/>
</dbReference>
<keyword evidence="7 10" id="KW-0862">Zinc</keyword>
<evidence type="ECO:0000256" key="3">
    <source>
        <dbReference type="ARBA" id="ARBA00022679"/>
    </source>
</evidence>
<comment type="catalytic activity">
    <reaction evidence="1 10">
        <text>S-ubiquitinyl-[E2 ubiquitin-conjugating enzyme]-L-cysteine + [acceptor protein]-L-lysine = [E2 ubiquitin-conjugating enzyme]-L-cysteine + N(6)-ubiquitinyl-[acceptor protein]-L-lysine.</text>
        <dbReference type="EC" id="2.3.2.27"/>
    </reaction>
</comment>
<evidence type="ECO:0000256" key="10">
    <source>
        <dbReference type="RuleBase" id="RU366018"/>
    </source>
</evidence>
<dbReference type="InterPro" id="IPR036537">
    <property type="entry name" value="Adaptor_Cbl_N_dom_sf"/>
</dbReference>
<dbReference type="PANTHER" id="PTHR21497">
    <property type="entry name" value="UBIQUITIN LIGASE E3 ALPHA-RELATED"/>
    <property type="match status" value="1"/>
</dbReference>
<evidence type="ECO:0000256" key="4">
    <source>
        <dbReference type="ARBA" id="ARBA00022723"/>
    </source>
</evidence>
<evidence type="ECO:0000256" key="7">
    <source>
        <dbReference type="ARBA" id="ARBA00022833"/>
    </source>
</evidence>
<reference evidence="12 13" key="2">
    <citation type="submission" date="2017-10" db="EMBL/GenBank/DDBJ databases">
        <title>Extensive intraspecific genome diversity in a model arbuscular mycorrhizal fungus.</title>
        <authorList>
            <person name="Chen E.C.H."/>
            <person name="Morin E."/>
            <person name="Baudet D."/>
            <person name="Noel J."/>
            <person name="Ndikumana S."/>
            <person name="Charron P."/>
            <person name="St-Onge C."/>
            <person name="Giorgi J."/>
            <person name="Grigoriev I.V."/>
            <person name="Roux C."/>
            <person name="Martin F.M."/>
            <person name="Corradi N."/>
        </authorList>
    </citation>
    <scope>NUCLEOTIDE SEQUENCE [LARGE SCALE GENOMIC DNA]</scope>
    <source>
        <strain evidence="12 13">C2</strain>
    </source>
</reference>
<dbReference type="SMART" id="SM00396">
    <property type="entry name" value="ZnF_UBR1"/>
    <property type="match status" value="2"/>
</dbReference>
<gene>
    <name evidence="12" type="ORF">RhiirC2_795006</name>
</gene>
<dbReference type="Gene3D" id="1.20.930.20">
    <property type="entry name" value="Adaptor protein Cbl, N-terminal domain"/>
    <property type="match status" value="1"/>
</dbReference>
<keyword evidence="3 10" id="KW-0808">Transferase</keyword>
<accession>A0A2N1MCE5</accession>
<dbReference type="GO" id="GO:0000151">
    <property type="term" value="C:ubiquitin ligase complex"/>
    <property type="evidence" value="ECO:0007669"/>
    <property type="project" value="TreeGrafter"/>
</dbReference>
<feature type="zinc finger region" description="UBR-type" evidence="9">
    <location>
        <begin position="218"/>
        <end position="290"/>
    </location>
</feature>
<dbReference type="PANTHER" id="PTHR21497:SF40">
    <property type="match status" value="1"/>
</dbReference>
<reference evidence="12 13" key="1">
    <citation type="submission" date="2016-04" db="EMBL/GenBank/DDBJ databases">
        <title>Genome analyses suggest a sexual origin of heterokaryosis in a supposedly ancient asexual fungus.</title>
        <authorList>
            <person name="Ropars J."/>
            <person name="Sedzielewska K."/>
            <person name="Noel J."/>
            <person name="Charron P."/>
            <person name="Farinelli L."/>
            <person name="Marton T."/>
            <person name="Kruger M."/>
            <person name="Pelin A."/>
            <person name="Brachmann A."/>
            <person name="Corradi N."/>
        </authorList>
    </citation>
    <scope>NUCLEOTIDE SEQUENCE [LARGE SCALE GENOMIC DNA]</scope>
    <source>
        <strain evidence="12 13">C2</strain>
    </source>
</reference>
<dbReference type="EMBL" id="LLXL01003106">
    <property type="protein sequence ID" value="PKK59311.1"/>
    <property type="molecule type" value="Genomic_DNA"/>
</dbReference>
<evidence type="ECO:0000313" key="12">
    <source>
        <dbReference type="EMBL" id="PKK59311.1"/>
    </source>
</evidence>
<dbReference type="CDD" id="cd19670">
    <property type="entry name" value="UBR-box_UBR1_2_3"/>
    <property type="match status" value="1"/>
</dbReference>
<dbReference type="EC" id="2.3.2.27" evidence="10"/>
<evidence type="ECO:0000256" key="9">
    <source>
        <dbReference type="PROSITE-ProRule" id="PRU00508"/>
    </source>
</evidence>
<dbReference type="CDD" id="cd21037">
    <property type="entry name" value="MLKL_NTD"/>
    <property type="match status" value="1"/>
</dbReference>
<comment type="function">
    <text evidence="10">Ubiquitin ligase protein which is a component of the N-end rule pathway. Recognizes and binds to proteins bearing specific N-terminal residues that are destabilizing according to the N-end rule, leading to their ubiquitination and subsequent degradation.</text>
</comment>
<dbReference type="PROSITE" id="PS51157">
    <property type="entry name" value="ZF_UBR"/>
    <property type="match status" value="1"/>
</dbReference>
<evidence type="ECO:0000313" key="13">
    <source>
        <dbReference type="Proteomes" id="UP000233469"/>
    </source>
</evidence>
<dbReference type="AlphaFoldDB" id="A0A2N1MCE5"/>
<dbReference type="GO" id="GO:0061630">
    <property type="term" value="F:ubiquitin protein ligase activity"/>
    <property type="evidence" value="ECO:0007669"/>
    <property type="project" value="UniProtKB-UniRule"/>
</dbReference>
<dbReference type="GO" id="GO:0071596">
    <property type="term" value="P:ubiquitin-dependent protein catabolic process via the N-end rule pathway"/>
    <property type="evidence" value="ECO:0007669"/>
    <property type="project" value="UniProtKB-UniRule"/>
</dbReference>
<comment type="caution">
    <text evidence="12">The sequence shown here is derived from an EMBL/GenBank/DDBJ whole genome shotgun (WGS) entry which is preliminary data.</text>
</comment>